<dbReference type="PANTHER" id="PTHR33164:SF43">
    <property type="entry name" value="HTH-TYPE TRANSCRIPTIONAL REPRESSOR YETL"/>
    <property type="match status" value="1"/>
</dbReference>
<dbReference type="GO" id="GO:0006950">
    <property type="term" value="P:response to stress"/>
    <property type="evidence" value="ECO:0007669"/>
    <property type="project" value="TreeGrafter"/>
</dbReference>
<dbReference type="EMBL" id="JAFMYU010000003">
    <property type="protein sequence ID" value="MBO0930418.1"/>
    <property type="molecule type" value="Genomic_DNA"/>
</dbReference>
<sequence length="148" mass="15877">MPPETSASTSRYGACLLFAANALARAVTVIGDARFAQLGLSYSHAYLLNEVAQYPGQTPTALSETLFLSPSTITRLIEKLEGKGMVRRQPEGKRTLVFATETGQALAPAIAKAWQDNWATFAENLGEAEAVQLTKQIIAAAEKFSATE</sequence>
<dbReference type="AlphaFoldDB" id="A0A939G3A7"/>
<evidence type="ECO:0000259" key="1">
    <source>
        <dbReference type="PROSITE" id="PS50995"/>
    </source>
</evidence>
<dbReference type="InterPro" id="IPR036390">
    <property type="entry name" value="WH_DNA-bd_sf"/>
</dbReference>
<dbReference type="PROSITE" id="PS50995">
    <property type="entry name" value="HTH_MARR_2"/>
    <property type="match status" value="1"/>
</dbReference>
<dbReference type="SUPFAM" id="SSF46785">
    <property type="entry name" value="Winged helix' DNA-binding domain"/>
    <property type="match status" value="1"/>
</dbReference>
<dbReference type="InterPro" id="IPR036388">
    <property type="entry name" value="WH-like_DNA-bd_sf"/>
</dbReference>
<name>A0A939G3A7_9BACT</name>
<organism evidence="2 3">
    <name type="scientific">Fibrella aquatilis</name>
    <dbReference type="NCBI Taxonomy" id="2817059"/>
    <lineage>
        <taxon>Bacteria</taxon>
        <taxon>Pseudomonadati</taxon>
        <taxon>Bacteroidota</taxon>
        <taxon>Cytophagia</taxon>
        <taxon>Cytophagales</taxon>
        <taxon>Spirosomataceae</taxon>
        <taxon>Fibrella</taxon>
    </lineage>
</organism>
<reference evidence="2 3" key="1">
    <citation type="submission" date="2021-03" db="EMBL/GenBank/DDBJ databases">
        <title>Fibrella sp. HMF5036 genome sequencing and assembly.</title>
        <authorList>
            <person name="Kang H."/>
            <person name="Kim H."/>
            <person name="Bae S."/>
            <person name="Joh K."/>
        </authorList>
    </citation>
    <scope>NUCLEOTIDE SEQUENCE [LARGE SCALE GENOMIC DNA]</scope>
    <source>
        <strain evidence="2 3">HMF5036</strain>
    </source>
</reference>
<dbReference type="InterPro" id="IPR000835">
    <property type="entry name" value="HTH_MarR-typ"/>
</dbReference>
<feature type="domain" description="HTH marR-type" evidence="1">
    <location>
        <begin position="13"/>
        <end position="139"/>
    </location>
</feature>
<accession>A0A939G3A7</accession>
<evidence type="ECO:0000313" key="2">
    <source>
        <dbReference type="EMBL" id="MBO0930418.1"/>
    </source>
</evidence>
<dbReference type="Gene3D" id="1.10.10.10">
    <property type="entry name" value="Winged helix-like DNA-binding domain superfamily/Winged helix DNA-binding domain"/>
    <property type="match status" value="1"/>
</dbReference>
<comment type="caution">
    <text evidence="2">The sequence shown here is derived from an EMBL/GenBank/DDBJ whole genome shotgun (WGS) entry which is preliminary data.</text>
</comment>
<gene>
    <name evidence="2" type="ORF">J2I48_05395</name>
</gene>
<dbReference type="SMART" id="SM00347">
    <property type="entry name" value="HTH_MARR"/>
    <property type="match status" value="1"/>
</dbReference>
<dbReference type="Pfam" id="PF12802">
    <property type="entry name" value="MarR_2"/>
    <property type="match status" value="1"/>
</dbReference>
<dbReference type="GO" id="GO:0003700">
    <property type="term" value="F:DNA-binding transcription factor activity"/>
    <property type="evidence" value="ECO:0007669"/>
    <property type="project" value="InterPro"/>
</dbReference>
<protein>
    <submittedName>
        <fullName evidence="2">Winged helix-turn-helix transcriptional regulator</fullName>
    </submittedName>
</protein>
<dbReference type="PANTHER" id="PTHR33164">
    <property type="entry name" value="TRANSCRIPTIONAL REGULATOR, MARR FAMILY"/>
    <property type="match status" value="1"/>
</dbReference>
<dbReference type="CDD" id="cd00090">
    <property type="entry name" value="HTH_ARSR"/>
    <property type="match status" value="1"/>
</dbReference>
<proteinExistence type="predicted"/>
<dbReference type="InterPro" id="IPR039422">
    <property type="entry name" value="MarR/SlyA-like"/>
</dbReference>
<dbReference type="InterPro" id="IPR011991">
    <property type="entry name" value="ArsR-like_HTH"/>
</dbReference>
<evidence type="ECO:0000313" key="3">
    <source>
        <dbReference type="Proteomes" id="UP000664795"/>
    </source>
</evidence>
<keyword evidence="3" id="KW-1185">Reference proteome</keyword>
<dbReference type="Proteomes" id="UP000664795">
    <property type="component" value="Unassembled WGS sequence"/>
</dbReference>